<evidence type="ECO:0000313" key="12">
    <source>
        <dbReference type="Proteomes" id="UP000307173"/>
    </source>
</evidence>
<feature type="compositionally biased region" description="Basic and acidic residues" evidence="10">
    <location>
        <begin position="16"/>
        <end position="29"/>
    </location>
</feature>
<evidence type="ECO:0000256" key="5">
    <source>
        <dbReference type="ARBA" id="ARBA00022679"/>
    </source>
</evidence>
<dbReference type="EC" id="2.5.1.60" evidence="2 9"/>
<comment type="function">
    <text evidence="9">Catalyzes the transfer of a geranyl-geranyl moiety from geranyl-geranyl pyrophosphate to cysteines occuring in specific C-terminal amino acid sequences.</text>
</comment>
<dbReference type="OrthoDB" id="1658at2759"/>
<comment type="catalytic activity">
    <reaction evidence="8 9">
        <text>geranylgeranyl diphosphate + L-cysteinyl-[protein] = S-geranylgeranyl-L-cysteinyl-[protein] + diphosphate</text>
        <dbReference type="Rhea" id="RHEA:21240"/>
        <dbReference type="Rhea" id="RHEA-COMP:10131"/>
        <dbReference type="Rhea" id="RHEA-COMP:11537"/>
        <dbReference type="ChEBI" id="CHEBI:29950"/>
        <dbReference type="ChEBI" id="CHEBI:33019"/>
        <dbReference type="ChEBI" id="CHEBI:57533"/>
        <dbReference type="ChEBI" id="CHEBI:86021"/>
        <dbReference type="EC" id="2.5.1.60"/>
    </reaction>
</comment>
<organism evidence="11 12">
    <name type="scientific">Pichia inconspicua</name>
    <dbReference type="NCBI Taxonomy" id="52247"/>
    <lineage>
        <taxon>Eukaryota</taxon>
        <taxon>Fungi</taxon>
        <taxon>Dikarya</taxon>
        <taxon>Ascomycota</taxon>
        <taxon>Saccharomycotina</taxon>
        <taxon>Pichiomycetes</taxon>
        <taxon>Pichiales</taxon>
        <taxon>Pichiaceae</taxon>
        <taxon>Pichia</taxon>
    </lineage>
</organism>
<comment type="similarity">
    <text evidence="1 9">Belongs to the protein prenyltransferase subunit alpha family.</text>
</comment>
<dbReference type="PANTHER" id="PTHR11129:SF2">
    <property type="entry name" value="GERANYLGERANYL TRANSFERASE TYPE-2 SUBUNIT ALPHA"/>
    <property type="match status" value="1"/>
</dbReference>
<dbReference type="Pfam" id="PF01239">
    <property type="entry name" value="PPTA"/>
    <property type="match status" value="5"/>
</dbReference>
<dbReference type="GO" id="GO:0097354">
    <property type="term" value="P:prenylation"/>
    <property type="evidence" value="ECO:0007669"/>
    <property type="project" value="UniProtKB-UniRule"/>
</dbReference>
<evidence type="ECO:0000256" key="2">
    <source>
        <dbReference type="ARBA" id="ARBA00012656"/>
    </source>
</evidence>
<accession>A0A4T0X2L1</accession>
<dbReference type="FunFam" id="1.25.40.120:FF:000035">
    <property type="entry name" value="Geranylgeranyl transferase type-2 subunit alpha"/>
    <property type="match status" value="1"/>
</dbReference>
<keyword evidence="6" id="KW-0677">Repeat</keyword>
<sequence>MSFIKGYSKNSSFESMHGKEKSKKLSDKEAEKRMLAERPKIQKYVRLSNKVLEGNKLRIYNQEYLDDVTELLDWNPELYTVWNYRKRLIINYVFRDELNIDEEGKHAFLTKELGFVSHMLKRFPKSYWIWNHRVWCLKLDKMSNWDVELGLVDKFLQVDARNFHVWAYRRLIIQLMKNDENVKLTNEEIDLKEFSFTTKLINRDISNYSAWHNRTKLIEMLFNRAPAPSAVVENEKDLQVYLTIFNDKDKVAFLWKELELVKKAVYTDPEDSSVWFYLKWLMSDYFFKDITEKEELKRIFKKVIDDVKELNELEFEDNNVDNKWCLISLVYLAKQSHYNVDVEVNRSEVENYINKLKVVDPMRRETYENFTLN</sequence>
<evidence type="ECO:0000256" key="1">
    <source>
        <dbReference type="ARBA" id="ARBA00006734"/>
    </source>
</evidence>
<dbReference type="Gene3D" id="1.25.40.120">
    <property type="entry name" value="Protein prenylyltransferase"/>
    <property type="match status" value="1"/>
</dbReference>
<keyword evidence="4 9" id="KW-0637">Prenyltransferase</keyword>
<reference evidence="11 12" key="1">
    <citation type="journal article" date="2019" name="Front. Genet.">
        <title>Whole-Genome Sequencing of the Opportunistic Yeast Pathogen Candida inconspicua Uncovers Its Hybrid Origin.</title>
        <authorList>
            <person name="Mixao V."/>
            <person name="Hansen A.P."/>
            <person name="Saus E."/>
            <person name="Boekhout T."/>
            <person name="Lass-Florl C."/>
            <person name="Gabaldon T."/>
        </authorList>
    </citation>
    <scope>NUCLEOTIDE SEQUENCE [LARGE SCALE GENOMIC DNA]</scope>
    <source>
        <strain evidence="11 12">CBS 180</strain>
    </source>
</reference>
<evidence type="ECO:0000256" key="10">
    <source>
        <dbReference type="SAM" id="MobiDB-lite"/>
    </source>
</evidence>
<dbReference type="AlphaFoldDB" id="A0A4T0X2L1"/>
<dbReference type="EMBL" id="SELW01000283">
    <property type="protein sequence ID" value="TID29547.1"/>
    <property type="molecule type" value="Genomic_DNA"/>
</dbReference>
<dbReference type="InterPro" id="IPR002088">
    <property type="entry name" value="Prenyl_trans_a"/>
</dbReference>
<evidence type="ECO:0000313" key="11">
    <source>
        <dbReference type="EMBL" id="TID29547.1"/>
    </source>
</evidence>
<gene>
    <name evidence="11" type="ORF">CANINC_001821</name>
</gene>
<dbReference type="Proteomes" id="UP000307173">
    <property type="component" value="Unassembled WGS sequence"/>
</dbReference>
<dbReference type="PANTHER" id="PTHR11129">
    <property type="entry name" value="PROTEIN FARNESYLTRANSFERASE ALPHA SUBUNIT/RAB GERANYLGERANYL TRANSFERASE ALPHA SUBUNIT"/>
    <property type="match status" value="1"/>
</dbReference>
<evidence type="ECO:0000256" key="4">
    <source>
        <dbReference type="ARBA" id="ARBA00022602"/>
    </source>
</evidence>
<keyword evidence="5 9" id="KW-0808">Transferase</keyword>
<dbReference type="GO" id="GO:0005968">
    <property type="term" value="C:Rab-protein geranylgeranyltransferase complex"/>
    <property type="evidence" value="ECO:0007669"/>
    <property type="project" value="TreeGrafter"/>
</dbReference>
<evidence type="ECO:0000256" key="9">
    <source>
        <dbReference type="RuleBase" id="RU367120"/>
    </source>
</evidence>
<name>A0A4T0X2L1_9ASCO</name>
<dbReference type="PROSITE" id="PS51147">
    <property type="entry name" value="PFTA"/>
    <property type="match status" value="4"/>
</dbReference>
<evidence type="ECO:0000256" key="8">
    <source>
        <dbReference type="ARBA" id="ARBA00047658"/>
    </source>
</evidence>
<dbReference type="STRING" id="52247.A0A4T0X2L1"/>
<protein>
    <recommendedName>
        <fullName evidence="3 9">Geranylgeranyl transferase type-2 subunit alpha</fullName>
        <ecNumber evidence="2 9">2.5.1.60</ecNumber>
    </recommendedName>
    <alternativeName>
        <fullName evidence="7 9">Geranylgeranyl transferase type II subunit alpha</fullName>
    </alternativeName>
</protein>
<proteinExistence type="inferred from homology"/>
<comment type="caution">
    <text evidence="11">The sequence shown here is derived from an EMBL/GenBank/DDBJ whole genome shotgun (WGS) entry which is preliminary data.</text>
</comment>
<dbReference type="SUPFAM" id="SSF48439">
    <property type="entry name" value="Protein prenylyltransferase"/>
    <property type="match status" value="1"/>
</dbReference>
<evidence type="ECO:0000256" key="3">
    <source>
        <dbReference type="ARBA" id="ARBA00014772"/>
    </source>
</evidence>
<evidence type="ECO:0000256" key="7">
    <source>
        <dbReference type="ARBA" id="ARBA00031267"/>
    </source>
</evidence>
<dbReference type="GO" id="GO:0004663">
    <property type="term" value="F:Rab geranylgeranyltransferase activity"/>
    <property type="evidence" value="ECO:0007669"/>
    <property type="project" value="UniProtKB-UniRule"/>
</dbReference>
<keyword evidence="12" id="KW-1185">Reference proteome</keyword>
<evidence type="ECO:0000256" key="6">
    <source>
        <dbReference type="ARBA" id="ARBA00022737"/>
    </source>
</evidence>
<feature type="region of interest" description="Disordered" evidence="10">
    <location>
        <begin position="1"/>
        <end position="29"/>
    </location>
</feature>